<dbReference type="EMBL" id="JBIAUT010000003">
    <property type="protein sequence ID" value="MFF4217177.1"/>
    <property type="molecule type" value="Genomic_DNA"/>
</dbReference>
<dbReference type="Proteomes" id="UP001602123">
    <property type="component" value="Unassembled WGS sequence"/>
</dbReference>
<dbReference type="Gene3D" id="3.40.50.620">
    <property type="entry name" value="HUPs"/>
    <property type="match status" value="2"/>
</dbReference>
<proteinExistence type="inferred from homology"/>
<reference evidence="3 4" key="1">
    <citation type="submission" date="2024-10" db="EMBL/GenBank/DDBJ databases">
        <title>The Natural Products Discovery Center: Release of the First 8490 Sequenced Strains for Exploring Actinobacteria Biosynthetic Diversity.</title>
        <authorList>
            <person name="Kalkreuter E."/>
            <person name="Kautsar S.A."/>
            <person name="Yang D."/>
            <person name="Bader C.D."/>
            <person name="Teijaro C.N."/>
            <person name="Fluegel L."/>
            <person name="Davis C.M."/>
            <person name="Simpson J.R."/>
            <person name="Lauterbach L."/>
            <person name="Steele A.D."/>
            <person name="Gui C."/>
            <person name="Meng S."/>
            <person name="Li G."/>
            <person name="Viehrig K."/>
            <person name="Ye F."/>
            <person name="Su P."/>
            <person name="Kiefer A.F."/>
            <person name="Nichols A."/>
            <person name="Cepeda A.J."/>
            <person name="Yan W."/>
            <person name="Fan B."/>
            <person name="Jiang Y."/>
            <person name="Adhikari A."/>
            <person name="Zheng C.-J."/>
            <person name="Schuster L."/>
            <person name="Cowan T.M."/>
            <person name="Smanski M.J."/>
            <person name="Chevrette M.G."/>
            <person name="De Carvalho L.P.S."/>
            <person name="Shen B."/>
        </authorList>
    </citation>
    <scope>NUCLEOTIDE SEQUENCE [LARGE SCALE GENOMIC DNA]</scope>
    <source>
        <strain evidence="3 4">NPDC001650</strain>
    </source>
</reference>
<dbReference type="InterPro" id="IPR006016">
    <property type="entry name" value="UspA"/>
</dbReference>
<feature type="domain" description="UspA" evidence="2">
    <location>
        <begin position="9"/>
        <end position="142"/>
    </location>
</feature>
<dbReference type="RefSeq" id="WP_388626878.1">
    <property type="nucleotide sequence ID" value="NZ_JBIAUT010000003.1"/>
</dbReference>
<accession>A0ABW6TZA5</accession>
<comment type="similarity">
    <text evidence="1">Belongs to the universal stress protein A family.</text>
</comment>
<dbReference type="SUPFAM" id="SSF52402">
    <property type="entry name" value="Adenine nucleotide alpha hydrolases-like"/>
    <property type="match status" value="2"/>
</dbReference>
<comment type="caution">
    <text evidence="3">The sequence shown here is derived from an EMBL/GenBank/DDBJ whole genome shotgun (WGS) entry which is preliminary data.</text>
</comment>
<dbReference type="Pfam" id="PF00582">
    <property type="entry name" value="Usp"/>
    <property type="match status" value="2"/>
</dbReference>
<evidence type="ECO:0000313" key="4">
    <source>
        <dbReference type="Proteomes" id="UP001602123"/>
    </source>
</evidence>
<dbReference type="PRINTS" id="PR01438">
    <property type="entry name" value="UNVRSLSTRESS"/>
</dbReference>
<name>A0ABW6TZA5_9ACTN</name>
<dbReference type="PANTHER" id="PTHR46553:SF3">
    <property type="entry name" value="ADENINE NUCLEOTIDE ALPHA HYDROLASES-LIKE SUPERFAMILY PROTEIN"/>
    <property type="match status" value="1"/>
</dbReference>
<dbReference type="PANTHER" id="PTHR46553">
    <property type="entry name" value="ADENINE NUCLEOTIDE ALPHA HYDROLASES-LIKE SUPERFAMILY PROTEIN"/>
    <property type="match status" value="1"/>
</dbReference>
<gene>
    <name evidence="3" type="ORF">ACFYZM_13000</name>
</gene>
<organism evidence="3 4">
    <name type="scientific">Streptomyces nondiastaticus</name>
    <dbReference type="NCBI Taxonomy" id="3154512"/>
    <lineage>
        <taxon>Bacteria</taxon>
        <taxon>Bacillati</taxon>
        <taxon>Actinomycetota</taxon>
        <taxon>Actinomycetes</taxon>
        <taxon>Kitasatosporales</taxon>
        <taxon>Streptomycetaceae</taxon>
        <taxon>Streptomyces</taxon>
    </lineage>
</organism>
<keyword evidence="4" id="KW-1185">Reference proteome</keyword>
<evidence type="ECO:0000259" key="2">
    <source>
        <dbReference type="Pfam" id="PF00582"/>
    </source>
</evidence>
<protein>
    <submittedName>
        <fullName evidence="3">Universal stress protein</fullName>
    </submittedName>
</protein>
<feature type="domain" description="UspA" evidence="2">
    <location>
        <begin position="154"/>
        <end position="290"/>
    </location>
</feature>
<dbReference type="InterPro" id="IPR006015">
    <property type="entry name" value="Universal_stress_UspA"/>
</dbReference>
<dbReference type="InterPro" id="IPR014729">
    <property type="entry name" value="Rossmann-like_a/b/a_fold"/>
</dbReference>
<sequence>MTTTMEPPLVVGVDGSAGSLQALDWAVDAATRHGVRLRMVYASRWERYESRLPSNDEPSPEAVAEERVIAVAALRAQGRNPALAVEADVLPEEPLNALLDESRHAVALVTGPSGRGTLTGLLLGSVSLSVAARAHCPVVVVRGGDANVHGEHGRIVVGVGDPEEAPAALRFAFREAAARGCGVEAVRAWRHPAHQSADHYPLPTDDAIEHEELAGRELTEALREPQREFPGVTVHRTVYEGHARKALIDASATADLLVVGSVRRRRGFGLQLGRVSHTALHHAECPVAVAPQE</sequence>
<evidence type="ECO:0000256" key="1">
    <source>
        <dbReference type="ARBA" id="ARBA00008791"/>
    </source>
</evidence>
<evidence type="ECO:0000313" key="3">
    <source>
        <dbReference type="EMBL" id="MFF4217177.1"/>
    </source>
</evidence>